<evidence type="ECO:0000256" key="3">
    <source>
        <dbReference type="ARBA" id="ARBA00004962"/>
    </source>
</evidence>
<evidence type="ECO:0000259" key="10">
    <source>
        <dbReference type="Pfam" id="PF00291"/>
    </source>
</evidence>
<feature type="domain" description="Tryptophan synthase beta chain-like PALP" evidence="10">
    <location>
        <begin position="25"/>
        <end position="319"/>
    </location>
</feature>
<feature type="modified residue" description="N6-(pyridoxal phosphate)lysine" evidence="9">
    <location>
        <position position="54"/>
    </location>
</feature>
<comment type="function">
    <text evidence="8">A cysteine desulfhydrase that generates hydrogen sulfide, H(2)S. The H(2)S produced by this enzyme stimulates respiration in M.tuberculosis, mediated primarily via cytochrome bd with a lesser contribution from cytochrome bc1/aa3. H(2)S modulates the balance between respiration and glycolysis, and also contributes to redox homeostasis. Probably eliminates toxic levels of Cys (which can induce oxidative stress).</text>
</comment>
<dbReference type="AlphaFoldDB" id="A0A1W6K444"/>
<comment type="subcellular location">
    <subcellularLocation>
        <location evidence="2">Cytoplasm</location>
    </subcellularLocation>
</comment>
<dbReference type="InterPro" id="IPR036052">
    <property type="entry name" value="TrpB-like_PALP_sf"/>
</dbReference>
<comment type="catalytic activity">
    <reaction evidence="9">
        <text>L-cysteine + H2O = hydrogen sulfide + pyruvate + NH4(+) + H(+)</text>
        <dbReference type="Rhea" id="RHEA:24931"/>
        <dbReference type="ChEBI" id="CHEBI:15361"/>
        <dbReference type="ChEBI" id="CHEBI:15377"/>
        <dbReference type="ChEBI" id="CHEBI:15378"/>
        <dbReference type="ChEBI" id="CHEBI:28938"/>
        <dbReference type="ChEBI" id="CHEBI:29919"/>
        <dbReference type="ChEBI" id="CHEBI:35235"/>
        <dbReference type="EC" id="4.4.1.1"/>
    </reaction>
</comment>
<gene>
    <name evidence="11" type="primary">sbnA</name>
    <name evidence="9" type="synonym">cds1</name>
    <name evidence="11" type="ORF">MARSALSMR5_00011</name>
</gene>
<evidence type="ECO:0000313" key="12">
    <source>
        <dbReference type="Proteomes" id="UP000193100"/>
    </source>
</evidence>
<comment type="cofactor">
    <cofactor evidence="1 9">
        <name>pyridoxal 5'-phosphate</name>
        <dbReference type="ChEBI" id="CHEBI:597326"/>
    </cofactor>
</comment>
<organism evidence="11 12">
    <name type="scientific">Marinobacter salarius</name>
    <dbReference type="NCBI Taxonomy" id="1420917"/>
    <lineage>
        <taxon>Bacteria</taxon>
        <taxon>Pseudomonadati</taxon>
        <taxon>Pseudomonadota</taxon>
        <taxon>Gammaproteobacteria</taxon>
        <taxon>Pseudomonadales</taxon>
        <taxon>Marinobacteraceae</taxon>
        <taxon>Marinobacter</taxon>
    </lineage>
</organism>
<evidence type="ECO:0000256" key="9">
    <source>
        <dbReference type="HAMAP-Rule" id="MF_00868"/>
    </source>
</evidence>
<accession>A0A1W6K444</accession>
<dbReference type="GO" id="GO:0004124">
    <property type="term" value="F:cysteine synthase activity"/>
    <property type="evidence" value="ECO:0007669"/>
    <property type="project" value="UniProtKB-EC"/>
</dbReference>
<comment type="function">
    <text evidence="9">A cysteine desulfhydrase that generates hydrogen sulfide, H(2)S. The H(2)S produced by this enzyme may modulate central metabolism.</text>
</comment>
<keyword evidence="4 9" id="KW-0963">Cytoplasm</keyword>
<dbReference type="EMBL" id="CP020931">
    <property type="protein sequence ID" value="ARM82117.1"/>
    <property type="molecule type" value="Genomic_DNA"/>
</dbReference>
<keyword evidence="5 9" id="KW-0663">Pyridoxal phosphate</keyword>
<dbReference type="GeneID" id="77254032"/>
<protein>
    <recommendedName>
        <fullName evidence="9">L-cysteine desulfhydrase Cds1</fullName>
        <ecNumber evidence="9">4.4.1.1</ecNumber>
    </recommendedName>
</protein>
<dbReference type="Proteomes" id="UP000193100">
    <property type="component" value="Chromosome"/>
</dbReference>
<proteinExistence type="inferred from homology"/>
<sequence>MLHRTQWVSDAIARIDADFNRSADTHLIKLDLPGLRDVDIYLKDESTHPTGSLKHRLARSLFLFGLCNGWITPGTPIIEASSGSTAVSEAYFAKLLGLRFIAVMPRTTSAQKIAKIEFYGGECHLVENGSEIYAESQRLARELGGHYMDQFTYAERATDWRGNNNIAESIFEQLRREPHPIPRWIVVSAGTGGTSSTIGRYIRYGGHLARGCELCVADPENSVFYDAFASGRSDIVGQCGSRIEGIGRPRVEPSFSPTVIERMVRVPDAASFAALRYLEHHLGRRCGGSTGTNLIATLSLASEMQSAREGGSVVTLLCDGGDRYTDTYFNPAWLANQGLELTKWEKALDDFDQSGVFEPDLMTCMHPDGHSERKVD</sequence>
<dbReference type="InterPro" id="IPR047586">
    <property type="entry name" value="Cds1"/>
</dbReference>
<dbReference type="RefSeq" id="WP_085681920.1">
    <property type="nucleotide sequence ID" value="NZ_CP020931.1"/>
</dbReference>
<dbReference type="GO" id="GO:0019450">
    <property type="term" value="P:L-cysteine catabolic process to pyruvate"/>
    <property type="evidence" value="ECO:0007669"/>
    <property type="project" value="UniProtKB-UniRule"/>
</dbReference>
<dbReference type="FunFam" id="3.40.50.1100:FF:000015">
    <property type="entry name" value="Cysteine synthase B"/>
    <property type="match status" value="1"/>
</dbReference>
<dbReference type="GO" id="GO:0030170">
    <property type="term" value="F:pyridoxal phosphate binding"/>
    <property type="evidence" value="ECO:0007669"/>
    <property type="project" value="UniProtKB-UniRule"/>
</dbReference>
<evidence type="ECO:0000256" key="4">
    <source>
        <dbReference type="ARBA" id="ARBA00022490"/>
    </source>
</evidence>
<keyword evidence="6 9" id="KW-0456">Lyase</keyword>
<dbReference type="HAMAP" id="MF_00868">
    <property type="entry name" value="Cds1"/>
    <property type="match status" value="1"/>
</dbReference>
<evidence type="ECO:0000256" key="6">
    <source>
        <dbReference type="ARBA" id="ARBA00023239"/>
    </source>
</evidence>
<evidence type="ECO:0000256" key="7">
    <source>
        <dbReference type="ARBA" id="ARBA00047931"/>
    </source>
</evidence>
<dbReference type="Pfam" id="PF00291">
    <property type="entry name" value="PALP"/>
    <property type="match status" value="1"/>
</dbReference>
<evidence type="ECO:0000313" key="11">
    <source>
        <dbReference type="EMBL" id="ARM82117.1"/>
    </source>
</evidence>
<evidence type="ECO:0000256" key="2">
    <source>
        <dbReference type="ARBA" id="ARBA00004496"/>
    </source>
</evidence>
<evidence type="ECO:0000256" key="5">
    <source>
        <dbReference type="ARBA" id="ARBA00022898"/>
    </source>
</evidence>
<evidence type="ECO:0000256" key="8">
    <source>
        <dbReference type="ARBA" id="ARBA00055251"/>
    </source>
</evidence>
<evidence type="ECO:0000256" key="1">
    <source>
        <dbReference type="ARBA" id="ARBA00001933"/>
    </source>
</evidence>
<comment type="pathway">
    <text evidence="3">Amino-acid biosynthesis; L-cysteine biosynthesis; L-cysteine from L-serine: step 2/2.</text>
</comment>
<dbReference type="InterPro" id="IPR001926">
    <property type="entry name" value="TrpB-like_PALP"/>
</dbReference>
<dbReference type="GO" id="GO:0005737">
    <property type="term" value="C:cytoplasm"/>
    <property type="evidence" value="ECO:0007669"/>
    <property type="project" value="UniProtKB-SubCell"/>
</dbReference>
<comment type="similarity">
    <text evidence="9">Belongs to the cysteine synthase/cystathionine beta-synthase family. Cds1 subfamily.</text>
</comment>
<reference evidence="11 12" key="1">
    <citation type="submission" date="2017-04" db="EMBL/GenBank/DDBJ databases">
        <title>Genome Sequence of Marinobacter salarius strain SMR5 Isolated from a culture of the Diatom Skeletonema marinoi.</title>
        <authorList>
            <person name="Topel M."/>
            <person name="Pinder M.I.M."/>
            <person name="Johansson O.N."/>
            <person name="Kourtchenko O."/>
            <person name="Godhe A."/>
            <person name="Clarke A.K."/>
        </authorList>
    </citation>
    <scope>NUCLEOTIDE SEQUENCE [LARGE SCALE GENOMIC DNA]</scope>
    <source>
        <strain evidence="11 12">SMR5</strain>
    </source>
</reference>
<dbReference type="InterPro" id="IPR050214">
    <property type="entry name" value="Cys_Synth/Cystath_Beta-Synth"/>
</dbReference>
<dbReference type="Gene3D" id="3.40.50.1100">
    <property type="match status" value="2"/>
</dbReference>
<name>A0A1W6K444_9GAMM</name>
<dbReference type="SUPFAM" id="SSF53686">
    <property type="entry name" value="Tryptophan synthase beta subunit-like PLP-dependent enzymes"/>
    <property type="match status" value="1"/>
</dbReference>
<dbReference type="PANTHER" id="PTHR10314">
    <property type="entry name" value="CYSTATHIONINE BETA-SYNTHASE"/>
    <property type="match status" value="1"/>
</dbReference>
<comment type="catalytic activity">
    <reaction evidence="7">
        <text>O-acetyl-L-serine + hydrogen sulfide = L-cysteine + acetate</text>
        <dbReference type="Rhea" id="RHEA:14829"/>
        <dbReference type="ChEBI" id="CHEBI:29919"/>
        <dbReference type="ChEBI" id="CHEBI:30089"/>
        <dbReference type="ChEBI" id="CHEBI:35235"/>
        <dbReference type="ChEBI" id="CHEBI:58340"/>
        <dbReference type="EC" id="2.5.1.47"/>
    </reaction>
</comment>
<dbReference type="EC" id="4.4.1.1" evidence="9"/>
<dbReference type="GO" id="GO:0016829">
    <property type="term" value="F:lyase activity"/>
    <property type="evidence" value="ECO:0007669"/>
    <property type="project" value="UniProtKB-KW"/>
</dbReference>